<evidence type="ECO:0000313" key="1">
    <source>
        <dbReference type="EMBL" id="KAI5335648.1"/>
    </source>
</evidence>
<dbReference type="AlphaFoldDB" id="A0AAD4Z8B6"/>
<gene>
    <name evidence="1" type="ORF">L3X38_025781</name>
</gene>
<dbReference type="EMBL" id="JAJFAZ020000004">
    <property type="protein sequence ID" value="KAI5335648.1"/>
    <property type="molecule type" value="Genomic_DNA"/>
</dbReference>
<organism evidence="1 2">
    <name type="scientific">Prunus dulcis</name>
    <name type="common">Almond</name>
    <name type="synonym">Amygdalus dulcis</name>
    <dbReference type="NCBI Taxonomy" id="3755"/>
    <lineage>
        <taxon>Eukaryota</taxon>
        <taxon>Viridiplantae</taxon>
        <taxon>Streptophyta</taxon>
        <taxon>Embryophyta</taxon>
        <taxon>Tracheophyta</taxon>
        <taxon>Spermatophyta</taxon>
        <taxon>Magnoliopsida</taxon>
        <taxon>eudicotyledons</taxon>
        <taxon>Gunneridae</taxon>
        <taxon>Pentapetalae</taxon>
        <taxon>rosids</taxon>
        <taxon>fabids</taxon>
        <taxon>Rosales</taxon>
        <taxon>Rosaceae</taxon>
        <taxon>Amygdaloideae</taxon>
        <taxon>Amygdaleae</taxon>
        <taxon>Prunus</taxon>
    </lineage>
</organism>
<name>A0AAD4Z8B6_PRUDU</name>
<dbReference type="Proteomes" id="UP001054821">
    <property type="component" value="Chromosome 4"/>
</dbReference>
<proteinExistence type="predicted"/>
<evidence type="ECO:0000313" key="2">
    <source>
        <dbReference type="Proteomes" id="UP001054821"/>
    </source>
</evidence>
<accession>A0AAD4Z8B6</accession>
<reference evidence="1 2" key="1">
    <citation type="journal article" date="2022" name="G3 (Bethesda)">
        <title>Whole-genome sequence and methylome profiling of the almond [Prunus dulcis (Mill.) D.A. Webb] cultivar 'Nonpareil'.</title>
        <authorList>
            <person name="D'Amico-Willman K.M."/>
            <person name="Ouma W.Z."/>
            <person name="Meulia T."/>
            <person name="Sideli G.M."/>
            <person name="Gradziel T.M."/>
            <person name="Fresnedo-Ramirez J."/>
        </authorList>
    </citation>
    <scope>NUCLEOTIDE SEQUENCE [LARGE SCALE GENOMIC DNA]</scope>
    <source>
        <strain evidence="1">Clone GOH B32 T37-40</strain>
    </source>
</reference>
<protein>
    <submittedName>
        <fullName evidence="1">Uncharacterized protein</fullName>
    </submittedName>
</protein>
<keyword evidence="2" id="KW-1185">Reference proteome</keyword>
<sequence length="88" mass="9947">MISLQAINNPVLKEILVIFTRVNFVHYEMAVSSFDKLSYFQCSSPVCLLTVLSCFSKVELLFLRSQLIPTACGSSTWLLNNHAQEFVT</sequence>
<comment type="caution">
    <text evidence="1">The sequence shown here is derived from an EMBL/GenBank/DDBJ whole genome shotgun (WGS) entry which is preliminary data.</text>
</comment>